<feature type="compositionally biased region" description="Gly residues" evidence="1">
    <location>
        <begin position="261"/>
        <end position="287"/>
    </location>
</feature>
<dbReference type="EMBL" id="NMVI01000005">
    <property type="protein sequence ID" value="OYN90537.1"/>
    <property type="molecule type" value="Genomic_DNA"/>
</dbReference>
<reference evidence="2 3" key="1">
    <citation type="submission" date="2017-07" db="EMBL/GenBank/DDBJ databases">
        <title>Draft whole genome sequences of clinical Proprionibacteriaceae strains.</title>
        <authorList>
            <person name="Bernier A.-M."/>
            <person name="Bernard K."/>
            <person name="Domingo M.-C."/>
        </authorList>
    </citation>
    <scope>NUCLEOTIDE SEQUENCE [LARGE SCALE GENOMIC DNA]</scope>
    <source>
        <strain evidence="2 3">NML 160184</strain>
    </source>
</reference>
<comment type="caution">
    <text evidence="2">The sequence shown here is derived from an EMBL/GenBank/DDBJ whole genome shotgun (WGS) entry which is preliminary data.</text>
</comment>
<protein>
    <submittedName>
        <fullName evidence="2">AraC family transcriptional regulator</fullName>
    </submittedName>
</protein>
<dbReference type="PANTHER" id="PTHR46124">
    <property type="entry name" value="D-AMINOACYL-TRNA DEACYLASE"/>
    <property type="match status" value="1"/>
</dbReference>
<gene>
    <name evidence="2" type="ORF">CGZ92_01065</name>
</gene>
<evidence type="ECO:0000313" key="3">
    <source>
        <dbReference type="Proteomes" id="UP000216533"/>
    </source>
</evidence>
<dbReference type="Pfam" id="PF01026">
    <property type="entry name" value="TatD_DNase"/>
    <property type="match status" value="1"/>
</dbReference>
<dbReference type="CDD" id="cd01310">
    <property type="entry name" value="TatD_DNAse"/>
    <property type="match status" value="1"/>
</dbReference>
<dbReference type="GO" id="GO:0005829">
    <property type="term" value="C:cytosol"/>
    <property type="evidence" value="ECO:0007669"/>
    <property type="project" value="TreeGrafter"/>
</dbReference>
<dbReference type="PANTHER" id="PTHR46124:SF2">
    <property type="entry name" value="D-AMINOACYL-TRNA DEACYLASE"/>
    <property type="match status" value="1"/>
</dbReference>
<dbReference type="Gene3D" id="3.20.20.140">
    <property type="entry name" value="Metal-dependent hydrolases"/>
    <property type="match status" value="1"/>
</dbReference>
<sequence>MSGISPELAIRAAAQVNVTRTAQIGFDLPGSRFSCELAANNPSVIAAVAIHPNDAATLGDDLPQALAGIEELLTTYADQDWLRAVGETGMDRFRTRTPDGIARQETSFAAHIAWCHRFDKTLVIHDRDAHSDILSILDAEGVPNRVIMHCFSGDADFARACLDRGAWLSFPGTVTFKPNHHLREALAITPDDKVLVETDAPFLTPEPLRGRRNSPYLLPITVRYTAAQRGIDPEDTDALADWCDQLLANTYAAFNGPWGGSGTGGSGAGGSGAGGSGAGGSGVGGSGTRESGAA</sequence>
<accession>A0A255EG84</accession>
<evidence type="ECO:0000256" key="1">
    <source>
        <dbReference type="SAM" id="MobiDB-lite"/>
    </source>
</evidence>
<dbReference type="InterPro" id="IPR001130">
    <property type="entry name" value="TatD-like"/>
</dbReference>
<dbReference type="InterPro" id="IPR032466">
    <property type="entry name" value="Metal_Hydrolase"/>
</dbReference>
<name>A0A255EG84_9ACTN</name>
<dbReference type="Proteomes" id="UP000216533">
    <property type="component" value="Unassembled WGS sequence"/>
</dbReference>
<feature type="region of interest" description="Disordered" evidence="1">
    <location>
        <begin position="261"/>
        <end position="294"/>
    </location>
</feature>
<dbReference type="AlphaFoldDB" id="A0A255EG84"/>
<dbReference type="GO" id="GO:0016788">
    <property type="term" value="F:hydrolase activity, acting on ester bonds"/>
    <property type="evidence" value="ECO:0007669"/>
    <property type="project" value="InterPro"/>
</dbReference>
<evidence type="ECO:0000313" key="2">
    <source>
        <dbReference type="EMBL" id="OYN90537.1"/>
    </source>
</evidence>
<dbReference type="SUPFAM" id="SSF51556">
    <property type="entry name" value="Metallo-dependent hydrolases"/>
    <property type="match status" value="1"/>
</dbReference>
<organism evidence="2 3">
    <name type="scientific">Parenemella sanctibonifatiensis</name>
    <dbReference type="NCBI Taxonomy" id="2016505"/>
    <lineage>
        <taxon>Bacteria</taxon>
        <taxon>Bacillati</taxon>
        <taxon>Actinomycetota</taxon>
        <taxon>Actinomycetes</taxon>
        <taxon>Propionibacteriales</taxon>
        <taxon>Propionibacteriaceae</taxon>
        <taxon>Parenemella</taxon>
    </lineage>
</organism>
<proteinExistence type="predicted"/>